<evidence type="ECO:0000256" key="1">
    <source>
        <dbReference type="ARBA" id="ARBA00022679"/>
    </source>
</evidence>
<evidence type="ECO:0000259" key="2">
    <source>
        <dbReference type="Pfam" id="PF00793"/>
    </source>
</evidence>
<dbReference type="InterPro" id="IPR013785">
    <property type="entry name" value="Aldolase_TIM"/>
</dbReference>
<dbReference type="NCBIfam" id="NF009239">
    <property type="entry name" value="PRK12595.1"/>
    <property type="match status" value="1"/>
</dbReference>
<dbReference type="InterPro" id="IPR052899">
    <property type="entry name" value="Class-I_DAHP_synthase"/>
</dbReference>
<dbReference type="GO" id="GO:0016832">
    <property type="term" value="F:aldehyde-lyase activity"/>
    <property type="evidence" value="ECO:0007669"/>
    <property type="project" value="InterPro"/>
</dbReference>
<dbReference type="Pfam" id="PF00793">
    <property type="entry name" value="DAHP_synth_1"/>
    <property type="match status" value="1"/>
</dbReference>
<keyword evidence="1 4" id="KW-0808">Transferase</keyword>
<dbReference type="EMBL" id="CP011002">
    <property type="protein sequence ID" value="AKO65303.1"/>
    <property type="molecule type" value="Genomic_DNA"/>
</dbReference>
<dbReference type="GO" id="GO:0003849">
    <property type="term" value="F:3-deoxy-7-phosphoheptulonate synthase activity"/>
    <property type="evidence" value="ECO:0007669"/>
    <property type="project" value="UniProtKB-EC"/>
</dbReference>
<dbReference type="PANTHER" id="PTHR43018">
    <property type="entry name" value="PHOSPHO-2-DEHYDRO-3-DEOXYHEPTONATE ALDOLASE"/>
    <property type="match status" value="1"/>
</dbReference>
<reference evidence="4 5" key="1">
    <citation type="submission" date="2015-03" db="EMBL/GenBank/DDBJ databases">
        <title>Comparative analysis of the OM43 clade including a novel species from Red Sea uncovers genomic and metabolic diversity among marine methylotrophs.</title>
        <authorList>
            <person name="Jimenez-Infante F."/>
            <person name="Ngugi D.K."/>
            <person name="Vinu M."/>
            <person name="Alam I."/>
            <person name="Kamau A."/>
            <person name="Blom J."/>
            <person name="Bajic V.B."/>
            <person name="Stingl U."/>
        </authorList>
    </citation>
    <scope>NUCLEOTIDE SEQUENCE [LARGE SCALE GENOMIC DNA]</scope>
    <source>
        <strain evidence="4 5">MBRSH7</strain>
    </source>
</reference>
<dbReference type="Gene3D" id="3.20.20.70">
    <property type="entry name" value="Aldolase class I"/>
    <property type="match status" value="1"/>
</dbReference>
<dbReference type="InterPro" id="IPR006218">
    <property type="entry name" value="DAHP1/KDSA"/>
</dbReference>
<keyword evidence="5" id="KW-1185">Reference proteome</keyword>
<feature type="domain" description="DAHP synthase ferredoxin-like" evidence="3">
    <location>
        <begin position="1"/>
        <end position="66"/>
    </location>
</feature>
<evidence type="ECO:0000313" key="5">
    <source>
        <dbReference type="Proteomes" id="UP000066549"/>
    </source>
</evidence>
<gene>
    <name evidence="4" type="ORF">VI33_00590</name>
</gene>
<sequence length="338" mass="36733">MIIVMDKSATQEQIDNVIDKIKDKGLDASVSKGIEKTVIGAIGDERILDPELLESLPGVQQALHIVKPYKIVAREWHNEDTIVNINGHLLGGENIQIISGPCSVETPSQMAAAAKAVKAAGVRLMRGGAFKPRTSPYSFQGIGFEGLDMFKEAASAQDLPIVTELLDVRHLDTFLEKGVDVIQIGTRNMQNFELLKEVGKVHVPVILKRGLSATISEWLMAAEYIASGGNHNIIFCERGIRTFETSYRNVMDVTAVPVLKRETHLPVIIDPSHAGGKAWMVPSLARAAIAAGADGLLVEMHPTPCEAWCDADQAIDASELKTLMSELTQIASILNRKI</sequence>
<accession>A0A0H4J0J9</accession>
<dbReference type="PANTHER" id="PTHR43018:SF2">
    <property type="entry name" value="PHOSPHO-2-DEHYDRO-3-DEOXYHEPTONATE ALDOLASE"/>
    <property type="match status" value="1"/>
</dbReference>
<dbReference type="PATRIC" id="fig|1623450.3.peg.120"/>
<dbReference type="EC" id="2.5.1.54" evidence="4"/>
<dbReference type="InterPro" id="IPR006268">
    <property type="entry name" value="DAHP_syn_2"/>
</dbReference>
<dbReference type="NCBIfam" id="NF006421">
    <property type="entry name" value="PRK08673.1"/>
    <property type="match status" value="1"/>
</dbReference>
<name>A0A0H4J0J9_9PROT</name>
<dbReference type="GO" id="GO:0009073">
    <property type="term" value="P:aromatic amino acid family biosynthetic process"/>
    <property type="evidence" value="ECO:0007669"/>
    <property type="project" value="InterPro"/>
</dbReference>
<feature type="domain" description="DAHP synthetase I/KDSA" evidence="2">
    <location>
        <begin position="91"/>
        <end position="333"/>
    </location>
</feature>
<dbReference type="InterPro" id="IPR041071">
    <property type="entry name" value="DAHP_snth_FXD"/>
</dbReference>
<dbReference type="NCBIfam" id="TIGR01361">
    <property type="entry name" value="DAHP_synth_Bsub"/>
    <property type="match status" value="1"/>
</dbReference>
<dbReference type="OrthoDB" id="9802281at2"/>
<evidence type="ECO:0000313" key="4">
    <source>
        <dbReference type="EMBL" id="AKO65303.1"/>
    </source>
</evidence>
<organism evidence="4 5">
    <name type="scientific">Methylophilales bacterium MBRS-H7</name>
    <dbReference type="NCBI Taxonomy" id="1623450"/>
    <lineage>
        <taxon>Bacteria</taxon>
        <taxon>Pseudomonadati</taxon>
        <taxon>Pseudomonadota</taxon>
        <taxon>Betaproteobacteria</taxon>
        <taxon>Nitrosomonadales</taxon>
        <taxon>OM43 clade</taxon>
    </lineage>
</organism>
<dbReference type="SUPFAM" id="SSF51569">
    <property type="entry name" value="Aldolase"/>
    <property type="match status" value="1"/>
</dbReference>
<evidence type="ECO:0000259" key="3">
    <source>
        <dbReference type="Pfam" id="PF18152"/>
    </source>
</evidence>
<proteinExistence type="predicted"/>
<dbReference type="Proteomes" id="UP000066549">
    <property type="component" value="Chromosome"/>
</dbReference>
<dbReference type="AlphaFoldDB" id="A0A0H4J0J9"/>
<dbReference type="Pfam" id="PF18152">
    <property type="entry name" value="DAHP_snth_FXD"/>
    <property type="match status" value="1"/>
</dbReference>
<protein>
    <submittedName>
        <fullName evidence="4">3-deoxy-7-phosphoheptulonate synthase</fullName>
        <ecNumber evidence="4">2.5.1.54</ecNumber>
    </submittedName>
</protein>
<dbReference type="Gene3D" id="3.30.70.1140">
    <property type="entry name" value="Phospho-2-dehydro-3-deoxyheptonate aldolase, domain 1"/>
    <property type="match status" value="1"/>
</dbReference>